<sequence>MEALTLKLVNFILSINLQSVYSVLLGAIISAYISYRFTKWRENQRLKIDLQIKTTDMLIDIIKNFNTSASIMTSKNFVFFNIYNSTLESNKIDDSLDKINNDFKIILINQSKENAINNFEEYREIWINYSKAFMPIISILESREVILNKFVNDKDELIDEFQKLIDLQNDFTTLYYNDISNKILFNQLIADTSLEKVNKYQQKFMDQCIYVSCKVLDLQVKLQNEFLGKLFKYKVQPRKENK</sequence>
<dbReference type="HOGENOM" id="CLU_100139_0_0_9"/>
<evidence type="ECO:0000256" key="1">
    <source>
        <dbReference type="SAM" id="Phobius"/>
    </source>
</evidence>
<reference evidence="2 3" key="1">
    <citation type="journal article" date="2013" name="Genome Announc.">
        <title>Draft Genome Sequence of the Hydrogen- and Ethanol-Producing Bacterium Clostridium intestinale Strain URNW.</title>
        <authorList>
            <person name="Lal S."/>
            <person name="Ramachandran U."/>
            <person name="Zhang X."/>
            <person name="Sparling R."/>
            <person name="Levin D.B."/>
        </authorList>
    </citation>
    <scope>NUCLEOTIDE SEQUENCE [LARGE SCALE GENOMIC DNA]</scope>
    <source>
        <strain evidence="2 3">URNW</strain>
    </source>
</reference>
<feature type="transmembrane region" description="Helical" evidence="1">
    <location>
        <begin position="20"/>
        <end position="38"/>
    </location>
</feature>
<dbReference type="Proteomes" id="UP000016721">
    <property type="component" value="Unassembled WGS sequence"/>
</dbReference>
<keyword evidence="3" id="KW-1185">Reference proteome</keyword>
<dbReference type="AlphaFoldDB" id="U2NAH8"/>
<keyword evidence="1" id="KW-0812">Transmembrane</keyword>
<comment type="caution">
    <text evidence="2">The sequence shown here is derived from an EMBL/GenBank/DDBJ whole genome shotgun (WGS) entry which is preliminary data.</text>
</comment>
<keyword evidence="1" id="KW-0472">Membrane</keyword>
<proteinExistence type="predicted"/>
<dbReference type="PATRIC" id="fig|1294142.3.peg.133"/>
<gene>
    <name evidence="2" type="ORF">CINTURNW_0134</name>
</gene>
<accession>U2NAH8</accession>
<evidence type="ECO:0000313" key="3">
    <source>
        <dbReference type="Proteomes" id="UP000016721"/>
    </source>
</evidence>
<dbReference type="RefSeq" id="WP_021800233.1">
    <property type="nucleotide sequence ID" value="NZ_KI273145.1"/>
</dbReference>
<protein>
    <submittedName>
        <fullName evidence="2">Uncharacterized protein</fullName>
    </submittedName>
</protein>
<dbReference type="EMBL" id="APJA01000001">
    <property type="protein sequence ID" value="ERK32517.1"/>
    <property type="molecule type" value="Genomic_DNA"/>
</dbReference>
<dbReference type="OrthoDB" id="2606538at2"/>
<name>U2NAH8_9CLOT</name>
<evidence type="ECO:0000313" key="2">
    <source>
        <dbReference type="EMBL" id="ERK32517.1"/>
    </source>
</evidence>
<organism evidence="2 3">
    <name type="scientific">Clostridium intestinale URNW</name>
    <dbReference type="NCBI Taxonomy" id="1294142"/>
    <lineage>
        <taxon>Bacteria</taxon>
        <taxon>Bacillati</taxon>
        <taxon>Bacillota</taxon>
        <taxon>Clostridia</taxon>
        <taxon>Eubacteriales</taxon>
        <taxon>Clostridiaceae</taxon>
        <taxon>Clostridium</taxon>
    </lineage>
</organism>
<keyword evidence="1" id="KW-1133">Transmembrane helix</keyword>